<comment type="similarity">
    <text evidence="4 19">Belongs to the CobS family.</text>
</comment>
<evidence type="ECO:0000256" key="3">
    <source>
        <dbReference type="ARBA" id="ARBA00004663"/>
    </source>
</evidence>
<keyword evidence="9 19" id="KW-0808">Transferase</keyword>
<dbReference type="InterPro" id="IPR003805">
    <property type="entry name" value="CobS"/>
</dbReference>
<dbReference type="UniPathway" id="UPA00148">
    <property type="reaction ID" value="UER00238"/>
</dbReference>
<reference evidence="20 21" key="1">
    <citation type="submission" date="2019-05" db="EMBL/GenBank/DDBJ databases">
        <authorList>
            <person name="Lee S.D."/>
        </authorList>
    </citation>
    <scope>NUCLEOTIDE SEQUENCE [LARGE SCALE GENOMIC DNA]</scope>
    <source>
        <strain evidence="20 21">C5-26</strain>
    </source>
</reference>
<keyword evidence="7 19" id="KW-1003">Cell membrane</keyword>
<evidence type="ECO:0000256" key="6">
    <source>
        <dbReference type="ARBA" id="ARBA00015850"/>
    </source>
</evidence>
<sequence>MLLDAGRLAVGTLTALPVPAPNTIDRRRAGLAMVLAPLVAVLLLVPPAVLVTIAHLAGLPPLVQATVCIIALALCTRGLHLDGLADTADGLSASYDRDRALAVMRTGDVGPSGVAAVTLTLILQIACGTVLLGSHRGMALAGVAVLVSRAALTWACTRGVPAARPGGLGATVAQSVHPAVAAGATVLLAGVSVAATALTGSPWWCGLVVVAGGFVAAAGVVGRCVSRIGGISGDVLGASVETTLAVGLLVAAACS</sequence>
<keyword evidence="10 19" id="KW-0812">Transmembrane</keyword>
<evidence type="ECO:0000256" key="12">
    <source>
        <dbReference type="ARBA" id="ARBA00022989"/>
    </source>
</evidence>
<comment type="subcellular location">
    <subcellularLocation>
        <location evidence="2 19">Cell membrane</location>
        <topology evidence="2 19">Multi-pass membrane protein</topology>
    </subcellularLocation>
</comment>
<dbReference type="EMBL" id="VCQV01000008">
    <property type="protein sequence ID" value="TWP37028.1"/>
    <property type="molecule type" value="Genomic_DNA"/>
</dbReference>
<feature type="transmembrane region" description="Helical" evidence="19">
    <location>
        <begin position="176"/>
        <end position="195"/>
    </location>
</feature>
<evidence type="ECO:0000256" key="11">
    <source>
        <dbReference type="ARBA" id="ARBA00022842"/>
    </source>
</evidence>
<evidence type="ECO:0000256" key="17">
    <source>
        <dbReference type="ARBA" id="ARBA00048623"/>
    </source>
</evidence>
<evidence type="ECO:0000313" key="20">
    <source>
        <dbReference type="EMBL" id="TWP37028.1"/>
    </source>
</evidence>
<dbReference type="Proteomes" id="UP000320244">
    <property type="component" value="Unassembled WGS sequence"/>
</dbReference>
<dbReference type="PANTHER" id="PTHR34148:SF1">
    <property type="entry name" value="ADENOSYLCOBINAMIDE-GDP RIBAZOLETRANSFERASE"/>
    <property type="match status" value="1"/>
</dbReference>
<protein>
    <recommendedName>
        <fullName evidence="6 19">Adenosylcobinamide-GDP ribazoletransferase</fullName>
        <ecNumber evidence="5 19">2.7.8.26</ecNumber>
    </recommendedName>
    <alternativeName>
        <fullName evidence="16 19">Cobalamin synthase</fullName>
    </alternativeName>
    <alternativeName>
        <fullName evidence="15 19">Cobalamin-5'-phosphate synthase</fullName>
    </alternativeName>
</protein>
<comment type="catalytic activity">
    <reaction evidence="18 19">
        <text>alpha-ribazole 5'-phosphate + adenosylcob(III)inamide-GDP = adenosylcob(III)alamin 5'-phosphate + GMP + H(+)</text>
        <dbReference type="Rhea" id="RHEA:23560"/>
        <dbReference type="ChEBI" id="CHEBI:15378"/>
        <dbReference type="ChEBI" id="CHEBI:57918"/>
        <dbReference type="ChEBI" id="CHEBI:58115"/>
        <dbReference type="ChEBI" id="CHEBI:60487"/>
        <dbReference type="ChEBI" id="CHEBI:60493"/>
        <dbReference type="EC" id="2.7.8.26"/>
    </reaction>
</comment>
<evidence type="ECO:0000256" key="4">
    <source>
        <dbReference type="ARBA" id="ARBA00010561"/>
    </source>
</evidence>
<name>A0A563E3D2_9MICO</name>
<dbReference type="RefSeq" id="WP_146316270.1">
    <property type="nucleotide sequence ID" value="NZ_VCQV01000008.1"/>
</dbReference>
<evidence type="ECO:0000256" key="10">
    <source>
        <dbReference type="ARBA" id="ARBA00022692"/>
    </source>
</evidence>
<gene>
    <name evidence="19" type="primary">cobS</name>
    <name evidence="20" type="ORF">FGL98_08220</name>
</gene>
<dbReference type="AlphaFoldDB" id="A0A563E3D2"/>
<reference evidence="20 21" key="2">
    <citation type="submission" date="2019-08" db="EMBL/GenBank/DDBJ databases">
        <title>Jejuicoccus antrihumi gen. nov., sp. nov., a new member of the family Dermacoccaceae isolated from a cave.</title>
        <authorList>
            <person name="Schumann P."/>
            <person name="Kim I.S."/>
        </authorList>
    </citation>
    <scope>NUCLEOTIDE SEQUENCE [LARGE SCALE GENOMIC DNA]</scope>
    <source>
        <strain evidence="20 21">C5-26</strain>
    </source>
</reference>
<evidence type="ECO:0000256" key="7">
    <source>
        <dbReference type="ARBA" id="ARBA00022475"/>
    </source>
</evidence>
<evidence type="ECO:0000256" key="1">
    <source>
        <dbReference type="ARBA" id="ARBA00001946"/>
    </source>
</evidence>
<dbReference type="OrthoDB" id="9794223at2"/>
<proteinExistence type="inferred from homology"/>
<feature type="transmembrane region" description="Helical" evidence="19">
    <location>
        <begin position="138"/>
        <end position="156"/>
    </location>
</feature>
<dbReference type="GO" id="GO:0005886">
    <property type="term" value="C:plasma membrane"/>
    <property type="evidence" value="ECO:0007669"/>
    <property type="project" value="UniProtKB-SubCell"/>
</dbReference>
<keyword evidence="13 19" id="KW-0472">Membrane</keyword>
<dbReference type="GO" id="GO:0008818">
    <property type="term" value="F:cobalamin 5'-phosphate synthase activity"/>
    <property type="evidence" value="ECO:0007669"/>
    <property type="project" value="UniProtKB-UniRule"/>
</dbReference>
<feature type="transmembrane region" description="Helical" evidence="19">
    <location>
        <begin position="201"/>
        <end position="221"/>
    </location>
</feature>
<accession>A0A563E3D2</accession>
<comment type="cofactor">
    <cofactor evidence="1 19">
        <name>Mg(2+)</name>
        <dbReference type="ChEBI" id="CHEBI:18420"/>
    </cofactor>
</comment>
<evidence type="ECO:0000256" key="18">
    <source>
        <dbReference type="ARBA" id="ARBA00049504"/>
    </source>
</evidence>
<keyword evidence="8 19" id="KW-0169">Cobalamin biosynthesis</keyword>
<evidence type="ECO:0000256" key="9">
    <source>
        <dbReference type="ARBA" id="ARBA00022679"/>
    </source>
</evidence>
<comment type="caution">
    <text evidence="20">The sequence shown here is derived from an EMBL/GenBank/DDBJ whole genome shotgun (WGS) entry which is preliminary data.</text>
</comment>
<evidence type="ECO:0000256" key="8">
    <source>
        <dbReference type="ARBA" id="ARBA00022573"/>
    </source>
</evidence>
<evidence type="ECO:0000256" key="13">
    <source>
        <dbReference type="ARBA" id="ARBA00023136"/>
    </source>
</evidence>
<dbReference type="Pfam" id="PF02654">
    <property type="entry name" value="CobS"/>
    <property type="match status" value="1"/>
</dbReference>
<dbReference type="PANTHER" id="PTHR34148">
    <property type="entry name" value="ADENOSYLCOBINAMIDE-GDP RIBAZOLETRANSFERASE"/>
    <property type="match status" value="1"/>
</dbReference>
<dbReference type="GO" id="GO:0051073">
    <property type="term" value="F:adenosylcobinamide-GDP ribazoletransferase activity"/>
    <property type="evidence" value="ECO:0007669"/>
    <property type="project" value="UniProtKB-UniRule"/>
</dbReference>
<keyword evidence="12 19" id="KW-1133">Transmembrane helix</keyword>
<comment type="catalytic activity">
    <reaction evidence="17 19">
        <text>alpha-ribazole + adenosylcob(III)inamide-GDP = adenosylcob(III)alamin + GMP + H(+)</text>
        <dbReference type="Rhea" id="RHEA:16049"/>
        <dbReference type="ChEBI" id="CHEBI:10329"/>
        <dbReference type="ChEBI" id="CHEBI:15378"/>
        <dbReference type="ChEBI" id="CHEBI:18408"/>
        <dbReference type="ChEBI" id="CHEBI:58115"/>
        <dbReference type="ChEBI" id="CHEBI:60487"/>
        <dbReference type="EC" id="2.7.8.26"/>
    </reaction>
</comment>
<evidence type="ECO:0000256" key="2">
    <source>
        <dbReference type="ARBA" id="ARBA00004651"/>
    </source>
</evidence>
<dbReference type="HAMAP" id="MF_00719">
    <property type="entry name" value="CobS"/>
    <property type="match status" value="1"/>
</dbReference>
<keyword evidence="21" id="KW-1185">Reference proteome</keyword>
<keyword evidence="11 19" id="KW-0460">Magnesium</keyword>
<feature type="transmembrane region" description="Helical" evidence="19">
    <location>
        <begin position="114"/>
        <end position="132"/>
    </location>
</feature>
<evidence type="ECO:0000256" key="19">
    <source>
        <dbReference type="HAMAP-Rule" id="MF_00719"/>
    </source>
</evidence>
<comment type="function">
    <text evidence="14 19">Joins adenosylcobinamide-GDP and alpha-ribazole to generate adenosylcobalamin (Ado-cobalamin). Also synthesizes adenosylcobalamin 5'-phosphate from adenosylcobinamide-GDP and alpha-ribazole 5'-phosphate.</text>
</comment>
<evidence type="ECO:0000313" key="21">
    <source>
        <dbReference type="Proteomes" id="UP000320244"/>
    </source>
</evidence>
<evidence type="ECO:0000256" key="14">
    <source>
        <dbReference type="ARBA" id="ARBA00025228"/>
    </source>
</evidence>
<evidence type="ECO:0000256" key="5">
    <source>
        <dbReference type="ARBA" id="ARBA00013200"/>
    </source>
</evidence>
<dbReference type="EC" id="2.7.8.26" evidence="5 19"/>
<evidence type="ECO:0000256" key="15">
    <source>
        <dbReference type="ARBA" id="ARBA00032605"/>
    </source>
</evidence>
<feature type="transmembrane region" description="Helical" evidence="19">
    <location>
        <begin position="31"/>
        <end position="56"/>
    </location>
</feature>
<comment type="pathway">
    <text evidence="3 19">Cofactor biosynthesis; adenosylcobalamin biosynthesis; adenosylcobalamin from cob(II)yrinate a,c-diamide: step 7/7.</text>
</comment>
<evidence type="ECO:0000256" key="16">
    <source>
        <dbReference type="ARBA" id="ARBA00032853"/>
    </source>
</evidence>
<organism evidence="20 21">
    <name type="scientific">Leekyejoonella antrihumi</name>
    <dbReference type="NCBI Taxonomy" id="1660198"/>
    <lineage>
        <taxon>Bacteria</taxon>
        <taxon>Bacillati</taxon>
        <taxon>Actinomycetota</taxon>
        <taxon>Actinomycetes</taxon>
        <taxon>Micrococcales</taxon>
        <taxon>Dermacoccaceae</taxon>
        <taxon>Leekyejoonella</taxon>
    </lineage>
</organism>
<dbReference type="GO" id="GO:0009236">
    <property type="term" value="P:cobalamin biosynthetic process"/>
    <property type="evidence" value="ECO:0007669"/>
    <property type="project" value="UniProtKB-UniRule"/>
</dbReference>